<evidence type="ECO:0000256" key="1">
    <source>
        <dbReference type="ARBA" id="ARBA00004123"/>
    </source>
</evidence>
<reference evidence="7" key="3">
    <citation type="submission" date="2025-09" db="UniProtKB">
        <authorList>
            <consortium name="Ensembl"/>
        </authorList>
    </citation>
    <scope>IDENTIFICATION</scope>
</reference>
<dbReference type="GO" id="GO:0000398">
    <property type="term" value="P:mRNA splicing, via spliceosome"/>
    <property type="evidence" value="ECO:0007669"/>
    <property type="project" value="UniProtKB-UniRule"/>
</dbReference>
<dbReference type="AlphaFoldDB" id="A0A8U7NLU3"/>
<dbReference type="Pfam" id="PF12656">
    <property type="entry name" value="G-patch_2"/>
    <property type="match status" value="1"/>
</dbReference>
<evidence type="ECO:0000256" key="4">
    <source>
        <dbReference type="RuleBase" id="RU369096"/>
    </source>
</evidence>
<dbReference type="InterPro" id="IPR000467">
    <property type="entry name" value="G_patch_dom"/>
</dbReference>
<dbReference type="GO" id="GO:0005681">
    <property type="term" value="C:spliceosomal complex"/>
    <property type="evidence" value="ECO:0007669"/>
    <property type="project" value="TreeGrafter"/>
</dbReference>
<dbReference type="Pfam" id="PF25088">
    <property type="entry name" value="GPKOW_C"/>
    <property type="match status" value="1"/>
</dbReference>
<keyword evidence="3 4" id="KW-0539">Nucleus</keyword>
<dbReference type="PANTHER" id="PTHR15818:SF2">
    <property type="entry name" value="G-PATCH DOMAIN AND KOW MOTIFS-CONTAINING PROTEIN"/>
    <property type="match status" value="1"/>
</dbReference>
<accession>A0A8U7NLU3</accession>
<comment type="similarity">
    <text evidence="4">Belongs to the MOS2 family.</text>
</comment>
<feature type="compositionally biased region" description="Basic and acidic residues" evidence="5">
    <location>
        <begin position="12"/>
        <end position="21"/>
    </location>
</feature>
<evidence type="ECO:0000313" key="7">
    <source>
        <dbReference type="Ensembl" id="ENSCMUP00000029832.1"/>
    </source>
</evidence>
<dbReference type="CDD" id="cd13153">
    <property type="entry name" value="KOW_GPKOW_B"/>
    <property type="match status" value="1"/>
</dbReference>
<comment type="subcellular location">
    <subcellularLocation>
        <location evidence="1 4">Nucleus</location>
    </subcellularLocation>
</comment>
<evidence type="ECO:0000256" key="5">
    <source>
        <dbReference type="SAM" id="MobiDB-lite"/>
    </source>
</evidence>
<dbReference type="PANTHER" id="PTHR15818">
    <property type="entry name" value="G PATCH AND KOW-CONTAINING"/>
    <property type="match status" value="1"/>
</dbReference>
<keyword evidence="4" id="KW-0508">mRNA splicing</keyword>
<dbReference type="Ensembl" id="ENSCMUT00000034774.1">
    <property type="protein sequence ID" value="ENSCMUP00000029832.1"/>
    <property type="gene ID" value="ENSCMUG00000017378.1"/>
</dbReference>
<feature type="region of interest" description="Disordered" evidence="5">
    <location>
        <begin position="153"/>
        <end position="194"/>
    </location>
</feature>
<dbReference type="InterPro" id="IPR041994">
    <property type="entry name" value="GPKOW_KOW2"/>
</dbReference>
<protein>
    <recommendedName>
        <fullName evidence="4">G-patch domain and KOW motifs-containing protein</fullName>
    </recommendedName>
</protein>
<organism evidence="7 8">
    <name type="scientific">Corvus moneduloides</name>
    <name type="common">New Caledonian crow</name>
    <dbReference type="NCBI Taxonomy" id="1196302"/>
    <lineage>
        <taxon>Eukaryota</taxon>
        <taxon>Metazoa</taxon>
        <taxon>Chordata</taxon>
        <taxon>Craniata</taxon>
        <taxon>Vertebrata</taxon>
        <taxon>Euteleostomi</taxon>
        <taxon>Archelosauria</taxon>
        <taxon>Archosauria</taxon>
        <taxon>Dinosauria</taxon>
        <taxon>Saurischia</taxon>
        <taxon>Theropoda</taxon>
        <taxon>Coelurosauria</taxon>
        <taxon>Aves</taxon>
        <taxon>Neognathae</taxon>
        <taxon>Neoaves</taxon>
        <taxon>Telluraves</taxon>
        <taxon>Australaves</taxon>
        <taxon>Passeriformes</taxon>
        <taxon>Corvoidea</taxon>
        <taxon>Corvidae</taxon>
        <taxon>Corvus</taxon>
    </lineage>
</organism>
<keyword evidence="8" id="KW-1185">Reference proteome</keyword>
<evidence type="ECO:0000256" key="3">
    <source>
        <dbReference type="ARBA" id="ARBA00023242"/>
    </source>
</evidence>
<feature type="domain" description="G-patch" evidence="6">
    <location>
        <begin position="114"/>
        <end position="141"/>
    </location>
</feature>
<reference evidence="8" key="1">
    <citation type="submission" date="2019-10" db="EMBL/GenBank/DDBJ databases">
        <title>Corvus moneduloides (New Caledonian crow) genome, bCorMon1, primary haplotype.</title>
        <authorList>
            <person name="Rutz C."/>
            <person name="Fungtammasan C."/>
            <person name="Mountcastle J."/>
            <person name="Formenti G."/>
            <person name="Chow W."/>
            <person name="Howe K."/>
            <person name="Steele M.P."/>
            <person name="Fernandes J."/>
            <person name="Gilbert M.T.P."/>
            <person name="Fedrigo O."/>
            <person name="Jarvis E.D."/>
            <person name="Gemmell N."/>
        </authorList>
    </citation>
    <scope>NUCLEOTIDE SEQUENCE [LARGE SCALE GENOMIC DNA]</scope>
</reference>
<dbReference type="OMA" id="DSICHYL"/>
<keyword evidence="2" id="KW-0677">Repeat</keyword>
<comment type="function">
    <text evidence="4">RNA-binding protein involved in pre-mRNA splicing.</text>
</comment>
<dbReference type="GO" id="GO:0003676">
    <property type="term" value="F:nucleic acid binding"/>
    <property type="evidence" value="ECO:0007669"/>
    <property type="project" value="InterPro"/>
</dbReference>
<name>A0A8U7NLU3_CORMO</name>
<dbReference type="Proteomes" id="UP000694553">
    <property type="component" value="Unassembled WGS sequence"/>
</dbReference>
<proteinExistence type="inferred from homology"/>
<evidence type="ECO:0000313" key="8">
    <source>
        <dbReference type="Proteomes" id="UP000694553"/>
    </source>
</evidence>
<feature type="compositionally biased region" description="Low complexity" evidence="5">
    <location>
        <begin position="29"/>
        <end position="41"/>
    </location>
</feature>
<feature type="region of interest" description="Disordered" evidence="5">
    <location>
        <begin position="1"/>
        <end position="105"/>
    </location>
</feature>
<evidence type="ECO:0000256" key="2">
    <source>
        <dbReference type="ARBA" id="ARBA00022737"/>
    </source>
</evidence>
<dbReference type="PROSITE" id="PS50174">
    <property type="entry name" value="G_PATCH"/>
    <property type="match status" value="1"/>
</dbReference>
<dbReference type="InterPro" id="IPR045166">
    <property type="entry name" value="Spp2-like"/>
</dbReference>
<keyword evidence="4" id="KW-0507">mRNA processing</keyword>
<reference evidence="7" key="2">
    <citation type="submission" date="2025-08" db="UniProtKB">
        <authorList>
            <consortium name="Ensembl"/>
        </authorList>
    </citation>
    <scope>IDENTIFICATION</scope>
</reference>
<sequence>MVIPLIPPHRWRNPEPPRADTDPAPGPAPASDSTPNTDPTPSGTPPDPPSVEAQAVQELLQGEFGGSWGVLGTRLSPPGPPLTPCTPQRHGRARSTPNPPCSPQTAQDYEAVPVGQFGLAMLRGMGWSQGQGIGRTFPSTGECPSMDHTFQFPTGASGHPPQKGAQEGAQGGAPPWGGKKRKDVKQARGAPPAAPHWLRRDLRVRCVDRAFRGGRFYNCKMQIEDLLAPDTCVCRTDDGRLVEGLREASLETVVPRGSSDRVMVVLGEHAGKVGQILEREPERGRALVQLGRDAVLPLPYDSICHYLGGGDDD</sequence>
<evidence type="ECO:0000259" key="6">
    <source>
        <dbReference type="PROSITE" id="PS50174"/>
    </source>
</evidence>
<dbReference type="InterPro" id="IPR026822">
    <property type="entry name" value="Spp2/MOS2_G-patch"/>
</dbReference>